<geneLocation type="chloroplast" evidence="5"/>
<dbReference type="Gene3D" id="2.30.30.790">
    <property type="match status" value="1"/>
</dbReference>
<keyword evidence="2 4" id="KW-0689">Ribosomal protein</keyword>
<dbReference type="PANTHER" id="PTHR15680">
    <property type="entry name" value="RIBOSOMAL PROTEIN L19"/>
    <property type="match status" value="1"/>
</dbReference>
<dbReference type="GO" id="GO:0005762">
    <property type="term" value="C:mitochondrial large ribosomal subunit"/>
    <property type="evidence" value="ECO:0007669"/>
    <property type="project" value="TreeGrafter"/>
</dbReference>
<reference evidence="5" key="1">
    <citation type="journal article" date="2017" name="J. Phycol.">
        <title>Analysis of chloroplast genomes and a supermatrix inform reclassification of the Rhodomelaceae (Rhodophyta).</title>
        <authorList>
            <person name="Diaz-Tapia P."/>
            <person name="Maggs C.A."/>
            <person name="West J.A."/>
            <person name="Verbruggen H."/>
        </authorList>
    </citation>
    <scope>NUCLEOTIDE SEQUENCE</scope>
    <source>
        <strain evidence="5">PD831</strain>
    </source>
</reference>
<protein>
    <recommendedName>
        <fullName evidence="4">Large ribosomal subunit protein bL19c</fullName>
    </recommendedName>
</protein>
<dbReference type="EMBL" id="MF101433">
    <property type="protein sequence ID" value="ARW64597.1"/>
    <property type="molecule type" value="Genomic_DNA"/>
</dbReference>
<dbReference type="PANTHER" id="PTHR15680:SF9">
    <property type="entry name" value="LARGE RIBOSOMAL SUBUNIT PROTEIN BL19M"/>
    <property type="match status" value="1"/>
</dbReference>
<dbReference type="RefSeq" id="YP_009395667.1">
    <property type="nucleotide sequence ID" value="NC_035278.1"/>
</dbReference>
<comment type="similarity">
    <text evidence="1 4">Belongs to the bacterial ribosomal protein bL19 family.</text>
</comment>
<dbReference type="PIRSF" id="PIRSF002191">
    <property type="entry name" value="Ribosomal_L19"/>
    <property type="match status" value="1"/>
</dbReference>
<keyword evidence="5" id="KW-0934">Plastid</keyword>
<evidence type="ECO:0000256" key="4">
    <source>
        <dbReference type="HAMAP-Rule" id="MF_00402"/>
    </source>
</evidence>
<evidence type="ECO:0000256" key="3">
    <source>
        <dbReference type="ARBA" id="ARBA00023274"/>
    </source>
</evidence>
<dbReference type="PRINTS" id="PR00061">
    <property type="entry name" value="RIBOSOMALL19"/>
</dbReference>
<evidence type="ECO:0000313" key="5">
    <source>
        <dbReference type="EMBL" id="ARW64597.1"/>
    </source>
</evidence>
<dbReference type="GO" id="GO:0003735">
    <property type="term" value="F:structural constituent of ribosome"/>
    <property type="evidence" value="ECO:0007669"/>
    <property type="project" value="InterPro"/>
</dbReference>
<dbReference type="SUPFAM" id="SSF50104">
    <property type="entry name" value="Translation proteins SH3-like domain"/>
    <property type="match status" value="1"/>
</dbReference>
<comment type="subcellular location">
    <subcellularLocation>
        <location evidence="4">Plastid</location>
        <location evidence="4">Chloroplast</location>
    </subcellularLocation>
</comment>
<dbReference type="GO" id="GO:0009507">
    <property type="term" value="C:chloroplast"/>
    <property type="evidence" value="ECO:0007669"/>
    <property type="project" value="UniProtKB-SubCell"/>
</dbReference>
<dbReference type="GeneID" id="33357736"/>
<evidence type="ECO:0000256" key="1">
    <source>
        <dbReference type="ARBA" id="ARBA00005781"/>
    </source>
</evidence>
<accession>A0A1Z1MET9</accession>
<dbReference type="NCBIfam" id="TIGR01024">
    <property type="entry name" value="rplS_bact"/>
    <property type="match status" value="1"/>
</dbReference>
<dbReference type="HAMAP" id="MF_00402">
    <property type="entry name" value="Ribosomal_bL19"/>
    <property type="match status" value="1"/>
</dbReference>
<dbReference type="InterPro" id="IPR001857">
    <property type="entry name" value="Ribosomal_bL19"/>
</dbReference>
<organism evidence="5">
    <name type="scientific">Vertebrata isogona</name>
    <dbReference type="NCBI Taxonomy" id="2006944"/>
    <lineage>
        <taxon>Eukaryota</taxon>
        <taxon>Rhodophyta</taxon>
        <taxon>Florideophyceae</taxon>
        <taxon>Rhodymeniophycidae</taxon>
        <taxon>Ceramiales</taxon>
        <taxon>Rhodomelaceae</taxon>
        <taxon>Polysiphonioideae</taxon>
        <taxon>Vertebrata</taxon>
    </lineage>
</organism>
<keyword evidence="3 4" id="KW-0687">Ribonucleoprotein</keyword>
<evidence type="ECO:0000256" key="2">
    <source>
        <dbReference type="ARBA" id="ARBA00022980"/>
    </source>
</evidence>
<dbReference type="InterPro" id="IPR018257">
    <property type="entry name" value="Ribosomal_bL19_CS"/>
</dbReference>
<dbReference type="Pfam" id="PF01245">
    <property type="entry name" value="Ribosomal_L19"/>
    <property type="match status" value="1"/>
</dbReference>
<dbReference type="InterPro" id="IPR038657">
    <property type="entry name" value="Ribosomal_bL19_sf"/>
</dbReference>
<name>A0A1Z1MET9_9FLOR</name>
<dbReference type="PROSITE" id="PS01015">
    <property type="entry name" value="RIBOSOMAL_L19"/>
    <property type="match status" value="1"/>
</dbReference>
<proteinExistence type="inferred from homology"/>
<dbReference type="GO" id="GO:0006412">
    <property type="term" value="P:translation"/>
    <property type="evidence" value="ECO:0007669"/>
    <property type="project" value="UniProtKB-UniRule"/>
</dbReference>
<dbReference type="InterPro" id="IPR008991">
    <property type="entry name" value="Translation_prot_SH3-like_sf"/>
</dbReference>
<keyword evidence="5" id="KW-0150">Chloroplast</keyword>
<dbReference type="AlphaFoldDB" id="A0A1Z1MET9"/>
<sequence length="123" mass="14176">MLKHKKNLSPLINLIEANYTKKNLPLIEIGDSIKIKKVIQEGNKERIQMSEGVVIGQNNSSINKTITIRKTIQNIGVERIYLIHSPQIINIEIIKKAKVRKSKLYYLRKRSGKSTRLKQRTNA</sequence>
<gene>
    <name evidence="4 5" type="primary">rpl19</name>
</gene>